<keyword evidence="2 4" id="KW-1133">Transmembrane helix</keyword>
<dbReference type="GO" id="GO:0022857">
    <property type="term" value="F:transmembrane transporter activity"/>
    <property type="evidence" value="ECO:0007669"/>
    <property type="project" value="InterPro"/>
</dbReference>
<dbReference type="InterPro" id="IPR036259">
    <property type="entry name" value="MFS_trans_sf"/>
</dbReference>
<dbReference type="Pfam" id="PF07690">
    <property type="entry name" value="MFS_1"/>
    <property type="match status" value="1"/>
</dbReference>
<feature type="transmembrane region" description="Helical" evidence="4">
    <location>
        <begin position="140"/>
        <end position="159"/>
    </location>
</feature>
<feature type="transmembrane region" description="Helical" evidence="4">
    <location>
        <begin position="368"/>
        <end position="387"/>
    </location>
</feature>
<feature type="transmembrane region" description="Helical" evidence="4">
    <location>
        <begin position="165"/>
        <end position="187"/>
    </location>
</feature>
<feature type="transmembrane region" description="Helical" evidence="4">
    <location>
        <begin position="344"/>
        <end position="362"/>
    </location>
</feature>
<evidence type="ECO:0000256" key="1">
    <source>
        <dbReference type="ARBA" id="ARBA00022692"/>
    </source>
</evidence>
<evidence type="ECO:0000256" key="4">
    <source>
        <dbReference type="SAM" id="Phobius"/>
    </source>
</evidence>
<dbReference type="Gene3D" id="1.20.1250.20">
    <property type="entry name" value="MFS general substrate transporter like domains"/>
    <property type="match status" value="1"/>
</dbReference>
<protein>
    <submittedName>
        <fullName evidence="6">MFS transporter</fullName>
    </submittedName>
</protein>
<proteinExistence type="predicted"/>
<dbReference type="PANTHER" id="PTHR42910">
    <property type="entry name" value="TRANSPORTER SCO4007-RELATED"/>
    <property type="match status" value="1"/>
</dbReference>
<dbReference type="PANTHER" id="PTHR42910:SF1">
    <property type="entry name" value="MAJOR FACILITATOR SUPERFAMILY (MFS) PROFILE DOMAIN-CONTAINING PROTEIN"/>
    <property type="match status" value="1"/>
</dbReference>
<sequence>MHHQSNNFAQTELSSQFVLLMALACGLCAGSAYFNQPLIYSIQYTLKISTDQAGLSVVLAQVGYGLGLMLLVPLGDLLNKRKLIVCLMVFAGLSQILLSLSTTLIWLYSFTLCATFGAISAQILIPFASSISSPAQSAATVGKLMSGLVMGIILSRTFAGFVSTFWSWNMVYLSSGIVTLLFAMLMWHKLPNTQANTQLNIAKIYQSLFNLAKSEPHLIRRACAGALGFAILSMVFTSMTFVLANPPYEFSDFQIGLFGLLGIIGIYSSSWSGRTVGLGKENKVALICISLMLLSCLPLAFAQLNIVAYALGVLMSYFGLTAFHVLNQNLVYRINPTARSRINAVYMTIYFSGATLGSLTAVYAWQHWGWFGCVSCAFLFALGILIIDRLDFKTMQRTSTTDAE</sequence>
<evidence type="ECO:0000256" key="3">
    <source>
        <dbReference type="ARBA" id="ARBA00023136"/>
    </source>
</evidence>
<name>A0A3A8G9A5_9GAMM</name>
<accession>A0A3A8G9A5</accession>
<dbReference type="RefSeq" id="WP_120366499.1">
    <property type="nucleotide sequence ID" value="NZ_RAXZ01000001.1"/>
</dbReference>
<dbReference type="Proteomes" id="UP000281084">
    <property type="component" value="Unassembled WGS sequence"/>
</dbReference>
<keyword evidence="1 4" id="KW-0812">Transmembrane</keyword>
<evidence type="ECO:0000313" key="6">
    <source>
        <dbReference type="EMBL" id="RKG55637.1"/>
    </source>
</evidence>
<feature type="transmembrane region" description="Helical" evidence="4">
    <location>
        <begin position="12"/>
        <end position="33"/>
    </location>
</feature>
<evidence type="ECO:0000256" key="2">
    <source>
        <dbReference type="ARBA" id="ARBA00022989"/>
    </source>
</evidence>
<evidence type="ECO:0000259" key="5">
    <source>
        <dbReference type="PROSITE" id="PS50850"/>
    </source>
</evidence>
<gene>
    <name evidence="6" type="ORF">D7V64_00570</name>
</gene>
<organism evidence="6 7">
    <name type="scientific">Acinetobacter cumulans</name>
    <dbReference type="NCBI Taxonomy" id="2136182"/>
    <lineage>
        <taxon>Bacteria</taxon>
        <taxon>Pseudomonadati</taxon>
        <taxon>Pseudomonadota</taxon>
        <taxon>Gammaproteobacteria</taxon>
        <taxon>Moraxellales</taxon>
        <taxon>Moraxellaceae</taxon>
        <taxon>Acinetobacter</taxon>
    </lineage>
</organism>
<dbReference type="EMBL" id="RAXZ01000001">
    <property type="protein sequence ID" value="RKG55637.1"/>
    <property type="molecule type" value="Genomic_DNA"/>
</dbReference>
<feature type="domain" description="Major facilitator superfamily (MFS) profile" evidence="5">
    <location>
        <begin position="14"/>
        <end position="400"/>
    </location>
</feature>
<feature type="transmembrane region" description="Helical" evidence="4">
    <location>
        <begin position="53"/>
        <end position="71"/>
    </location>
</feature>
<feature type="transmembrane region" description="Helical" evidence="4">
    <location>
        <begin position="83"/>
        <end position="100"/>
    </location>
</feature>
<feature type="transmembrane region" description="Helical" evidence="4">
    <location>
        <begin position="284"/>
        <end position="301"/>
    </location>
</feature>
<feature type="transmembrane region" description="Helical" evidence="4">
    <location>
        <begin position="222"/>
        <end position="243"/>
    </location>
</feature>
<feature type="transmembrane region" description="Helical" evidence="4">
    <location>
        <begin position="255"/>
        <end position="272"/>
    </location>
</feature>
<feature type="transmembrane region" description="Helical" evidence="4">
    <location>
        <begin position="106"/>
        <end position="128"/>
    </location>
</feature>
<dbReference type="PROSITE" id="PS50850">
    <property type="entry name" value="MFS"/>
    <property type="match status" value="1"/>
</dbReference>
<dbReference type="InterPro" id="IPR011701">
    <property type="entry name" value="MFS"/>
</dbReference>
<dbReference type="AlphaFoldDB" id="A0A3A8G9A5"/>
<dbReference type="InterPro" id="IPR020846">
    <property type="entry name" value="MFS_dom"/>
</dbReference>
<dbReference type="SUPFAM" id="SSF103473">
    <property type="entry name" value="MFS general substrate transporter"/>
    <property type="match status" value="1"/>
</dbReference>
<evidence type="ECO:0000313" key="7">
    <source>
        <dbReference type="Proteomes" id="UP000281084"/>
    </source>
</evidence>
<comment type="caution">
    <text evidence="6">The sequence shown here is derived from an EMBL/GenBank/DDBJ whole genome shotgun (WGS) entry which is preliminary data.</text>
</comment>
<dbReference type="CDD" id="cd17324">
    <property type="entry name" value="MFS_NepI_like"/>
    <property type="match status" value="1"/>
</dbReference>
<keyword evidence="3 4" id="KW-0472">Membrane</keyword>
<feature type="transmembrane region" description="Helical" evidence="4">
    <location>
        <begin position="307"/>
        <end position="332"/>
    </location>
</feature>
<reference evidence="6 7" key="1">
    <citation type="submission" date="2018-09" db="EMBL/GenBank/DDBJ databases">
        <title>The draft genome of Acinetobacter spp. strains.</title>
        <authorList>
            <person name="Qin J."/>
            <person name="Feng Y."/>
            <person name="Zong Z."/>
        </authorList>
    </citation>
    <scope>NUCLEOTIDE SEQUENCE [LARGE SCALE GENOMIC DNA]</scope>
    <source>
        <strain evidence="6 7">WCHAc060002</strain>
    </source>
</reference>